<feature type="transmembrane region" description="Helical" evidence="1">
    <location>
        <begin position="38"/>
        <end position="60"/>
    </location>
</feature>
<dbReference type="Proteomes" id="UP000182840">
    <property type="component" value="Chromosome"/>
</dbReference>
<protein>
    <recommendedName>
        <fullName evidence="4">DUF2842 domain-containing protein</fullName>
    </recommendedName>
</protein>
<evidence type="ECO:0000313" key="2">
    <source>
        <dbReference type="EMBL" id="APH71839.1"/>
    </source>
</evidence>
<keyword evidence="1" id="KW-0812">Transmembrane</keyword>
<dbReference type="Pfam" id="PF11003">
    <property type="entry name" value="DUF2842"/>
    <property type="match status" value="1"/>
</dbReference>
<evidence type="ECO:0000256" key="1">
    <source>
        <dbReference type="SAM" id="Phobius"/>
    </source>
</evidence>
<evidence type="ECO:0008006" key="4">
    <source>
        <dbReference type="Google" id="ProtNLM"/>
    </source>
</evidence>
<keyword evidence="3" id="KW-1185">Reference proteome</keyword>
<keyword evidence="1" id="KW-0472">Membrane</keyword>
<accession>A0A1L3SR05</accession>
<dbReference type="RefSeq" id="WP_072604011.1">
    <property type="nucleotide sequence ID" value="NZ_CP018171.1"/>
</dbReference>
<dbReference type="OrthoDB" id="7510023at2"/>
<evidence type="ECO:0000313" key="3">
    <source>
        <dbReference type="Proteomes" id="UP000182840"/>
    </source>
</evidence>
<keyword evidence="1" id="KW-1133">Transmembrane helix</keyword>
<dbReference type="STRING" id="1670800.BSQ44_11000"/>
<feature type="transmembrane region" description="Helical" evidence="1">
    <location>
        <begin position="12"/>
        <end position="32"/>
    </location>
</feature>
<dbReference type="KEGG" id="meso:BSQ44_11000"/>
<gene>
    <name evidence="2" type="ORF">BSQ44_11000</name>
</gene>
<proteinExistence type="predicted"/>
<name>A0A1L3SR05_9HYPH</name>
<dbReference type="AlphaFoldDB" id="A0A1L3SR05"/>
<dbReference type="EMBL" id="CP018171">
    <property type="protein sequence ID" value="APH71839.1"/>
    <property type="molecule type" value="Genomic_DNA"/>
</dbReference>
<reference evidence="3" key="1">
    <citation type="submission" date="2016-11" db="EMBL/GenBank/DDBJ databases">
        <title>Mesorhizobium oceanicum sp. nov., isolated from deep seawater in South China Sea.</title>
        <authorList>
            <person name="Fu G.-Y."/>
        </authorList>
    </citation>
    <scope>NUCLEOTIDE SEQUENCE [LARGE SCALE GENOMIC DNA]</scope>
    <source>
        <strain evidence="3">B7</strain>
    </source>
</reference>
<sequence length="71" mass="7902">MPVRLKKFIGSILLVALVVIYALVATAVATARLAESSWVVHLAYFFFTGLLWVLPAMWIIKWMASAPKPRG</sequence>
<dbReference type="InterPro" id="IPR021265">
    <property type="entry name" value="DUF2842"/>
</dbReference>
<organism evidence="2 3">
    <name type="scientific">Aquibium oceanicum</name>
    <dbReference type="NCBI Taxonomy" id="1670800"/>
    <lineage>
        <taxon>Bacteria</taxon>
        <taxon>Pseudomonadati</taxon>
        <taxon>Pseudomonadota</taxon>
        <taxon>Alphaproteobacteria</taxon>
        <taxon>Hyphomicrobiales</taxon>
        <taxon>Phyllobacteriaceae</taxon>
        <taxon>Aquibium</taxon>
    </lineage>
</organism>